<dbReference type="InterPro" id="IPR057825">
    <property type="entry name" value="WWE_SEC23-DDH2"/>
</dbReference>
<dbReference type="GO" id="GO:0030134">
    <property type="term" value="C:COPII-coated ER to Golgi transport vesicle"/>
    <property type="evidence" value="ECO:0007669"/>
    <property type="project" value="TreeGrafter"/>
</dbReference>
<name>A0A0B6ZKQ0_9EUPU</name>
<protein>
    <recommendedName>
        <fullName evidence="1">SEC23-DDH2 WWE domain-containing protein</fullName>
    </recommendedName>
</protein>
<feature type="non-terminal residue" evidence="2">
    <location>
        <position position="1"/>
    </location>
</feature>
<dbReference type="InterPro" id="IPR058055">
    <property type="entry name" value="PA-PLA1"/>
</dbReference>
<accession>A0A0B6ZKQ0</accession>
<reference evidence="2" key="1">
    <citation type="submission" date="2014-12" db="EMBL/GenBank/DDBJ databases">
        <title>Insight into the proteome of Arion vulgaris.</title>
        <authorList>
            <person name="Aradska J."/>
            <person name="Bulat T."/>
            <person name="Smidak R."/>
            <person name="Sarate P."/>
            <person name="Gangsoo J."/>
            <person name="Sialana F."/>
            <person name="Bilban M."/>
            <person name="Lubec G."/>
        </authorList>
    </citation>
    <scope>NUCLEOTIDE SEQUENCE</scope>
    <source>
        <tissue evidence="2">Skin</tissue>
    </source>
</reference>
<feature type="non-terminal residue" evidence="2">
    <location>
        <position position="289"/>
    </location>
</feature>
<evidence type="ECO:0000313" key="2">
    <source>
        <dbReference type="EMBL" id="CEK69219.1"/>
    </source>
</evidence>
<dbReference type="PANTHER" id="PTHR23509:SF10">
    <property type="entry name" value="LD21067P"/>
    <property type="match status" value="1"/>
</dbReference>
<evidence type="ECO:0000259" key="1">
    <source>
        <dbReference type="Pfam" id="PF23464"/>
    </source>
</evidence>
<dbReference type="EMBL" id="HACG01022354">
    <property type="protein sequence ID" value="CEK69219.1"/>
    <property type="molecule type" value="Transcribed_RNA"/>
</dbReference>
<feature type="domain" description="SEC23-DDH2 WWE" evidence="1">
    <location>
        <begin position="114"/>
        <end position="196"/>
    </location>
</feature>
<dbReference type="PANTHER" id="PTHR23509">
    <property type="entry name" value="PA-PL1 PHOSPHOLIPASE FAMILY"/>
    <property type="match status" value="1"/>
</dbReference>
<proteinExistence type="predicted"/>
<organism evidence="2">
    <name type="scientific">Arion vulgaris</name>
    <dbReference type="NCBI Taxonomy" id="1028688"/>
    <lineage>
        <taxon>Eukaryota</taxon>
        <taxon>Metazoa</taxon>
        <taxon>Spiralia</taxon>
        <taxon>Lophotrochozoa</taxon>
        <taxon>Mollusca</taxon>
        <taxon>Gastropoda</taxon>
        <taxon>Heterobranchia</taxon>
        <taxon>Euthyneura</taxon>
        <taxon>Panpulmonata</taxon>
        <taxon>Eupulmonata</taxon>
        <taxon>Stylommatophora</taxon>
        <taxon>Helicina</taxon>
        <taxon>Arionoidea</taxon>
        <taxon>Arionidae</taxon>
        <taxon>Arion</taxon>
    </lineage>
</organism>
<sequence>VGFPPQQFQDMSQNVHTIPDRSVQYTGGLYYQPIRHHWCYQQNQGDVEIWRPFSVLDSMNLEVSNSRCVQESSNNVIIQTNGGRFDVNVGSRLRTPVYWSSDPVPVRRCSWFFKREGDNRYIPYDENFAAQLENEYKKAMETGGWHRRLEFPGNVVIVMHNANVIVQFPATATPDEWGNVSGDQMRPRVVKRGVEDFATIEHGEREEVDHLVLIVPGIEDMFNNKGKSVEVLVDDLRTHALTLLNSHFTQAFQSKSVNRVEFLPVVWTQALQDGTLGLKEQVGSITLPS</sequence>
<dbReference type="GO" id="GO:0004620">
    <property type="term" value="F:phospholipase activity"/>
    <property type="evidence" value="ECO:0007669"/>
    <property type="project" value="TreeGrafter"/>
</dbReference>
<dbReference type="AlphaFoldDB" id="A0A0B6ZKQ0"/>
<dbReference type="Pfam" id="PF23464">
    <property type="entry name" value="WWE_3"/>
    <property type="match status" value="1"/>
</dbReference>
<gene>
    <name evidence="2" type="primary">ORF69398</name>
</gene>